<keyword evidence="2" id="KW-1185">Reference proteome</keyword>
<gene>
    <name evidence="1" type="ORF">LLCLJKAH_00213</name>
</gene>
<proteinExistence type="predicted"/>
<dbReference type="EMBL" id="LR881104">
    <property type="protein sequence ID" value="CAD5236202.1"/>
    <property type="molecule type" value="Genomic_DNA"/>
</dbReference>
<evidence type="ECO:0000313" key="2">
    <source>
        <dbReference type="Proteomes" id="UP000596247"/>
    </source>
</evidence>
<reference evidence="1 2" key="1">
    <citation type="submission" date="2020-09" db="EMBL/GenBank/DDBJ databases">
        <authorList>
            <person name="Jameson E."/>
        </authorList>
    </citation>
    <scope>NUCLEOTIDE SEQUENCE [LARGE SCALE GENOMIC DNA]</scope>
</reference>
<evidence type="ECO:0000313" key="1">
    <source>
        <dbReference type="EMBL" id="CAD5236202.1"/>
    </source>
</evidence>
<organism evidence="1 2">
    <name type="scientific">Klebsiella phage vB_KvM-Eowyn</name>
    <dbReference type="NCBI Taxonomy" id="2762819"/>
    <lineage>
        <taxon>Viruses</taxon>
        <taxon>Duplodnaviria</taxon>
        <taxon>Heunggongvirae</taxon>
        <taxon>Uroviricota</taxon>
        <taxon>Caudoviricetes</taxon>
        <taxon>Chimalliviridae</taxon>
        <taxon>Eowynvirus</taxon>
        <taxon>Eowynvirus eowyn</taxon>
    </lineage>
</organism>
<accession>A0A7R8MJK8</accession>
<sequence>MAISEVIDQDGYRLETNPHIRLLDPAGNILIQLVPGISSLGGGVVMVRDSAGDFRSLGVYINPEFTDIAQESNIRILDSLFERLRRETKALIHIAAYGPFFGLDPEGRRQVLYLGGMDIALLTISKSKVTDVMLLDPFDSGSQHFSALVERITGTLIQGH</sequence>
<protein>
    <submittedName>
        <fullName evidence="1">Uncharacterized protein</fullName>
    </submittedName>
</protein>
<dbReference type="Proteomes" id="UP000596247">
    <property type="component" value="Chromosome"/>
</dbReference>
<name>A0A7R8MJK8_9CAUD</name>